<dbReference type="Gene3D" id="3.40.720.10">
    <property type="entry name" value="Alkaline Phosphatase, subunit A"/>
    <property type="match status" value="1"/>
</dbReference>
<dbReference type="Proteomes" id="UP000240418">
    <property type="component" value="Unassembled WGS sequence"/>
</dbReference>
<dbReference type="PANTHER" id="PTHR43751">
    <property type="entry name" value="SULFATASE"/>
    <property type="match status" value="1"/>
</dbReference>
<organism evidence="2 3">
    <name type="scientific">Shimia abyssi</name>
    <dbReference type="NCBI Taxonomy" id="1662395"/>
    <lineage>
        <taxon>Bacteria</taxon>
        <taxon>Pseudomonadati</taxon>
        <taxon>Pseudomonadota</taxon>
        <taxon>Alphaproteobacteria</taxon>
        <taxon>Rhodobacterales</taxon>
        <taxon>Roseobacteraceae</taxon>
    </lineage>
</organism>
<name>A0A2P8F6W7_9RHOB</name>
<feature type="domain" description="Sulfatase N-terminal" evidence="1">
    <location>
        <begin position="52"/>
        <end position="263"/>
    </location>
</feature>
<dbReference type="EMBL" id="PYGJ01000017">
    <property type="protein sequence ID" value="PSL17465.1"/>
    <property type="molecule type" value="Genomic_DNA"/>
</dbReference>
<dbReference type="InterPro" id="IPR052701">
    <property type="entry name" value="GAG_Ulvan_Degrading_Sulfatases"/>
</dbReference>
<comment type="caution">
    <text evidence="2">The sequence shown here is derived from an EMBL/GenBank/DDBJ whole genome shotgun (WGS) entry which is preliminary data.</text>
</comment>
<reference evidence="2 3" key="1">
    <citation type="submission" date="2018-03" db="EMBL/GenBank/DDBJ databases">
        <title>Genomic Encyclopedia of Archaeal and Bacterial Type Strains, Phase II (KMG-II): from individual species to whole genera.</title>
        <authorList>
            <person name="Goeker M."/>
        </authorList>
    </citation>
    <scope>NUCLEOTIDE SEQUENCE [LARGE SCALE GENOMIC DNA]</scope>
    <source>
        <strain evidence="2 3">DSM 100673</strain>
    </source>
</reference>
<dbReference type="PANTHER" id="PTHR43751:SF2">
    <property type="entry name" value="SULFATASE N-TERMINAL DOMAIN-CONTAINING PROTEIN"/>
    <property type="match status" value="1"/>
</dbReference>
<dbReference type="InterPro" id="IPR017850">
    <property type="entry name" value="Alkaline_phosphatase_core_sf"/>
</dbReference>
<evidence type="ECO:0000313" key="2">
    <source>
        <dbReference type="EMBL" id="PSL17465.1"/>
    </source>
</evidence>
<evidence type="ECO:0000313" key="3">
    <source>
        <dbReference type="Proteomes" id="UP000240418"/>
    </source>
</evidence>
<keyword evidence="3" id="KW-1185">Reference proteome</keyword>
<dbReference type="InterPro" id="IPR000917">
    <property type="entry name" value="Sulfatase_N"/>
</dbReference>
<accession>A0A2P8F6W7</accession>
<evidence type="ECO:0000259" key="1">
    <source>
        <dbReference type="Pfam" id="PF00884"/>
    </source>
</evidence>
<proteinExistence type="predicted"/>
<protein>
    <submittedName>
        <fullName evidence="2">Arylsulfatase-like protein</fullName>
    </submittedName>
</protein>
<gene>
    <name evidence="2" type="ORF">CLV88_11728</name>
</gene>
<dbReference type="SUPFAM" id="SSF53649">
    <property type="entry name" value="Alkaline phosphatase-like"/>
    <property type="match status" value="1"/>
</dbReference>
<dbReference type="AlphaFoldDB" id="A0A2P8F6W7"/>
<dbReference type="Pfam" id="PF00884">
    <property type="entry name" value="Sulfatase"/>
    <property type="match status" value="1"/>
</dbReference>
<sequence length="359" mass="40263">MYRPDKNRFARRTSRYALRGSHDGRIFEIKSLCHRAVRQKPLGDRDEHLPTEHGFDEFFGNLYHLNAEEEPEGDYYPKDPAFREKYGPRGVIKSSADGEVQDAGPLTLKRMETMDEEIMAGAVDFIDRAVAKEKPFFVWFNATRMHIWTHLKPGALGRTDIGIYPDGMVEHDDHVGMLLAKLGEHGIDDNTIVIYSSDNGAEPWTWPDGGQTRFKGAKGTNWEGGHRVPLIVRWPGTIAPGTVHNDIIIHMDWMPTLAAAAGAPTLAEDMKAGTTMNGKGWKVYLDGHNFMPYFSGDEDKGPRDSYLYFGMDSNLNAVRYGDFKAHFRCQTGSANALGGSYYTTPISPLVFNLRAGPFE</sequence>